<keyword evidence="1" id="KW-1133">Transmembrane helix</keyword>
<evidence type="ECO:0000313" key="2">
    <source>
        <dbReference type="EMBL" id="CAG9534421.1"/>
    </source>
</evidence>
<name>A0A8J2PZY1_9BILA</name>
<reference evidence="2" key="1">
    <citation type="submission" date="2021-09" db="EMBL/GenBank/DDBJ databases">
        <authorList>
            <consortium name="Pathogen Informatics"/>
        </authorList>
    </citation>
    <scope>NUCLEOTIDE SEQUENCE</scope>
</reference>
<keyword evidence="1" id="KW-0812">Transmembrane</keyword>
<evidence type="ECO:0008006" key="4">
    <source>
        <dbReference type="Google" id="ProtNLM"/>
    </source>
</evidence>
<proteinExistence type="predicted"/>
<evidence type="ECO:0000313" key="3">
    <source>
        <dbReference type="Proteomes" id="UP000746747"/>
    </source>
</evidence>
<dbReference type="AlphaFoldDB" id="A0A8J2PZY1"/>
<feature type="transmembrane region" description="Helical" evidence="1">
    <location>
        <begin position="99"/>
        <end position="122"/>
    </location>
</feature>
<dbReference type="EMBL" id="CAKAEH010001309">
    <property type="protein sequence ID" value="CAG9534421.1"/>
    <property type="molecule type" value="Genomic_DNA"/>
</dbReference>
<dbReference type="OrthoDB" id="10264238at2759"/>
<keyword evidence="3" id="KW-1185">Reference proteome</keyword>
<evidence type="ECO:0000256" key="1">
    <source>
        <dbReference type="SAM" id="Phobius"/>
    </source>
</evidence>
<organism evidence="2 3">
    <name type="scientific">Cercopithifilaria johnstoni</name>
    <dbReference type="NCBI Taxonomy" id="2874296"/>
    <lineage>
        <taxon>Eukaryota</taxon>
        <taxon>Metazoa</taxon>
        <taxon>Ecdysozoa</taxon>
        <taxon>Nematoda</taxon>
        <taxon>Chromadorea</taxon>
        <taxon>Rhabditida</taxon>
        <taxon>Spirurina</taxon>
        <taxon>Spiruromorpha</taxon>
        <taxon>Filarioidea</taxon>
        <taxon>Onchocercidae</taxon>
        <taxon>Cercopithifilaria</taxon>
    </lineage>
</organism>
<comment type="caution">
    <text evidence="2">The sequence shown here is derived from an EMBL/GenBank/DDBJ whole genome shotgun (WGS) entry which is preliminary data.</text>
</comment>
<keyword evidence="1" id="KW-0472">Membrane</keyword>
<feature type="transmembrane region" description="Helical" evidence="1">
    <location>
        <begin position="151"/>
        <end position="175"/>
    </location>
</feature>
<dbReference type="Proteomes" id="UP000746747">
    <property type="component" value="Unassembled WGS sequence"/>
</dbReference>
<gene>
    <name evidence="2" type="ORF">CJOHNSTONI_LOCUS4561</name>
</gene>
<feature type="transmembrane region" description="Helical" evidence="1">
    <location>
        <begin position="388"/>
        <end position="409"/>
    </location>
</feature>
<protein>
    <recommendedName>
        <fullName evidence="4">Prominin-like protein</fullName>
    </recommendedName>
</protein>
<accession>A0A8J2PZY1</accession>
<sequence length="440" mass="50210">MKLIEIICLSVLNFNQVDSTNISQVELLARCPRYEISLTKVDYSFGLIDPFYSFVQNIYHNVQLNMNDCYRKKLVNIILSSNNHFLTDYIHHLLLKQPWIITLLILSVLYIIIVPICGILFFCDLCTCATASSISSSKILTITGESKSSKYLFALNLTMMTIVLMVILILTVVYIKSVSYAVIGTDRIHQSMDGIYTDINFLIISTSNDLTCKLNKTLRKLSAGINDTIQQFPNRTIKALQQDCPIATLPMVIERFEIKNVTHFINDVILSIKSTKLLASKLPNSIYRQSSMQNMNSTLERIENRLATLLQQYNDIFKIANNTRNNVEFLLDNITGKVIYFYSNFEIAFKFKNECDRNRSKQQGYWRCAGVWSLHAAGAAFFTGWIMMLIASITFLGAFGVETICQPFFRDEQMHLYRSPYFNSAIAHLINFSESSVGIG</sequence>